<sequence>MHSPTVEKHECVGPSAELEVEVVVAKSLRQQIASHAAEPEQRSSHRHTEILTRSPLQLHHQHHPTLVLHNKSLRNKRVSKRWNCMPAKANPIKASHRFVFGREYVALVSDQWGTTISITTTTTAHDHAPLSPAALLPLLRPPATAPLLCSPLPSPTQLSILRVAPWNLSLSFCRLVLQTVSSSRRLPSCTIVGRVCS</sequence>
<name>A0A194X4K7_MOLSC</name>
<dbReference type="InParanoid" id="A0A194X4K7"/>
<dbReference type="GeneID" id="28814957"/>
<gene>
    <name evidence="1" type="ORF">LY89DRAFT_129660</name>
</gene>
<keyword evidence="2" id="KW-1185">Reference proteome</keyword>
<accession>A0A194X4K7</accession>
<dbReference type="EMBL" id="KQ947419">
    <property type="protein sequence ID" value="KUJ15096.1"/>
    <property type="molecule type" value="Genomic_DNA"/>
</dbReference>
<dbReference type="AlphaFoldDB" id="A0A194X4K7"/>
<evidence type="ECO:0000313" key="1">
    <source>
        <dbReference type="EMBL" id="KUJ15096.1"/>
    </source>
</evidence>
<evidence type="ECO:0000313" key="2">
    <source>
        <dbReference type="Proteomes" id="UP000070700"/>
    </source>
</evidence>
<dbReference type="RefSeq" id="XP_018069451.1">
    <property type="nucleotide sequence ID" value="XM_018205231.1"/>
</dbReference>
<protein>
    <submittedName>
        <fullName evidence="1">Uncharacterized protein</fullName>
    </submittedName>
</protein>
<dbReference type="Proteomes" id="UP000070700">
    <property type="component" value="Unassembled WGS sequence"/>
</dbReference>
<organism evidence="1 2">
    <name type="scientific">Mollisia scopiformis</name>
    <name type="common">Conifer needle endophyte fungus</name>
    <name type="synonym">Phialocephala scopiformis</name>
    <dbReference type="NCBI Taxonomy" id="149040"/>
    <lineage>
        <taxon>Eukaryota</taxon>
        <taxon>Fungi</taxon>
        <taxon>Dikarya</taxon>
        <taxon>Ascomycota</taxon>
        <taxon>Pezizomycotina</taxon>
        <taxon>Leotiomycetes</taxon>
        <taxon>Helotiales</taxon>
        <taxon>Mollisiaceae</taxon>
        <taxon>Mollisia</taxon>
    </lineage>
</organism>
<dbReference type="KEGG" id="psco:LY89DRAFT_129660"/>
<proteinExistence type="predicted"/>
<reference evidence="1 2" key="1">
    <citation type="submission" date="2015-10" db="EMBL/GenBank/DDBJ databases">
        <title>Full genome of DAOMC 229536 Phialocephala scopiformis, a fungal endophyte of spruce producing the potent anti-insectan compound rugulosin.</title>
        <authorList>
            <consortium name="DOE Joint Genome Institute"/>
            <person name="Walker A.K."/>
            <person name="Frasz S.L."/>
            <person name="Seifert K.A."/>
            <person name="Miller J.D."/>
            <person name="Mondo S.J."/>
            <person name="Labutti K."/>
            <person name="Lipzen A."/>
            <person name="Dockter R."/>
            <person name="Kennedy M."/>
            <person name="Grigoriev I.V."/>
            <person name="Spatafora J.W."/>
        </authorList>
    </citation>
    <scope>NUCLEOTIDE SEQUENCE [LARGE SCALE GENOMIC DNA]</scope>
    <source>
        <strain evidence="1 2">CBS 120377</strain>
    </source>
</reference>